<keyword evidence="3" id="KW-1185">Reference proteome</keyword>
<evidence type="ECO:0000313" key="3">
    <source>
        <dbReference type="Proteomes" id="UP001190926"/>
    </source>
</evidence>
<accession>A0AAD4PGL8</accession>
<feature type="compositionally biased region" description="Polar residues" evidence="1">
    <location>
        <begin position="1"/>
        <end position="20"/>
    </location>
</feature>
<organism evidence="2 3">
    <name type="scientific">Perilla frutescens var. hirtella</name>
    <name type="common">Perilla citriodora</name>
    <name type="synonym">Perilla setoyensis</name>
    <dbReference type="NCBI Taxonomy" id="608512"/>
    <lineage>
        <taxon>Eukaryota</taxon>
        <taxon>Viridiplantae</taxon>
        <taxon>Streptophyta</taxon>
        <taxon>Embryophyta</taxon>
        <taxon>Tracheophyta</taxon>
        <taxon>Spermatophyta</taxon>
        <taxon>Magnoliopsida</taxon>
        <taxon>eudicotyledons</taxon>
        <taxon>Gunneridae</taxon>
        <taxon>Pentapetalae</taxon>
        <taxon>asterids</taxon>
        <taxon>lamiids</taxon>
        <taxon>Lamiales</taxon>
        <taxon>Lamiaceae</taxon>
        <taxon>Nepetoideae</taxon>
        <taxon>Elsholtzieae</taxon>
        <taxon>Perilla</taxon>
    </lineage>
</organism>
<gene>
    <name evidence="2" type="ORF">C2S53_020772</name>
</gene>
<evidence type="ECO:0000256" key="1">
    <source>
        <dbReference type="SAM" id="MobiDB-lite"/>
    </source>
</evidence>
<feature type="region of interest" description="Disordered" evidence="1">
    <location>
        <begin position="338"/>
        <end position="362"/>
    </location>
</feature>
<reference evidence="2 3" key="1">
    <citation type="journal article" date="2021" name="Nat. Commun.">
        <title>Incipient diploidization of the medicinal plant Perilla within 10,000 years.</title>
        <authorList>
            <person name="Zhang Y."/>
            <person name="Shen Q."/>
            <person name="Leng L."/>
            <person name="Zhang D."/>
            <person name="Chen S."/>
            <person name="Shi Y."/>
            <person name="Ning Z."/>
            <person name="Chen S."/>
        </authorList>
    </citation>
    <scope>NUCLEOTIDE SEQUENCE [LARGE SCALE GENOMIC DNA]</scope>
    <source>
        <strain evidence="3">cv. PC099</strain>
    </source>
</reference>
<proteinExistence type="predicted"/>
<dbReference type="Proteomes" id="UP001190926">
    <property type="component" value="Unassembled WGS sequence"/>
</dbReference>
<sequence>MEQGSSSAKSMSTPSNQKKLSFTDELSAIVNSSQNPSLERESRYREYRASEFEGALNALQSNQAQTSFSRVPLQGEMLSQFDGAHADHVSAAYSYGNLLSGDQQMYQASQSTFNNNNTLVSVSDDSDSCDEEPQNTYYNNEMMNRYNLPVSNLPPDQYHLPTTSSSGHRGVQIGSSQTLVPFESSMIDSSVNNAGMHNTYLPPQAQNYAMAPQNLAPLRAMGSYQGIPYDQMSGPPGFEVGANSLNNARTTPTTSALQIVPFESSISAPLNDITIHNTYSMQQNSPTVETSFPSRPMRTQEIPYPMNTLSDFDLGSGSSSSYRGQTTSAALKRKIPSQDDITPNYQNWNTSGRSFHRYSSSGSYSGDGRYTLYDKRYEEVGLPVDPHLRIFLARNGSGNGASSSRRNE</sequence>
<feature type="region of interest" description="Disordered" evidence="1">
    <location>
        <begin position="1"/>
        <end position="44"/>
    </location>
</feature>
<protein>
    <submittedName>
        <fullName evidence="2">Uncharacterized protein</fullName>
    </submittedName>
</protein>
<feature type="compositionally biased region" description="Low complexity" evidence="1">
    <location>
        <begin position="351"/>
        <end position="362"/>
    </location>
</feature>
<dbReference type="AlphaFoldDB" id="A0AAD4PGL8"/>
<name>A0AAD4PGL8_PERFH</name>
<dbReference type="EMBL" id="SDAM02000001">
    <property type="protein sequence ID" value="KAH6838300.1"/>
    <property type="molecule type" value="Genomic_DNA"/>
</dbReference>
<evidence type="ECO:0000313" key="2">
    <source>
        <dbReference type="EMBL" id="KAH6838300.1"/>
    </source>
</evidence>
<feature type="compositionally biased region" description="Polar residues" evidence="1">
    <location>
        <begin position="339"/>
        <end position="350"/>
    </location>
</feature>
<comment type="caution">
    <text evidence="2">The sequence shown here is derived from an EMBL/GenBank/DDBJ whole genome shotgun (WGS) entry which is preliminary data.</text>
</comment>